<dbReference type="Gene3D" id="3.60.21.10">
    <property type="match status" value="1"/>
</dbReference>
<dbReference type="EMBL" id="JAJKFW010000003">
    <property type="protein sequence ID" value="MCC9640751.1"/>
    <property type="molecule type" value="Genomic_DNA"/>
</dbReference>
<dbReference type="Proteomes" id="UP001430306">
    <property type="component" value="Unassembled WGS sequence"/>
</dbReference>
<accession>A0ABS8NE62</accession>
<dbReference type="InterPro" id="IPR029052">
    <property type="entry name" value="Metallo-depent_PP-like"/>
</dbReference>
<proteinExistence type="predicted"/>
<dbReference type="PANTHER" id="PTHR36303">
    <property type="entry name" value="2',3'-CYCLIC-NUCLEOTIDE 2'-PHOSPHODIESTERASE"/>
    <property type="match status" value="1"/>
</dbReference>
<sequence>MRFLFLGDVVGKPGYSAVLARAADIRKEARLDAIIINAENAADGAGLMPRQYRRLVEAGVDVMTMGDHLYRRKEIIPVLQSSQRIVRPANYPESSSGKAWTVVSTPAGKLGVISLLGRVFMRPVDCPFTAVDAALEEMATENPRYVFVDMHAEATSDKQIMGRYLDGRVTAVLGTHTHVPTADACILPGGTAFQCDVGMTGPYDSIIGRDIKRVTQTTLHFEPCHFHVATRDVRLSGAIVEANEEGKAISIERFEEQVDQ</sequence>
<dbReference type="PANTHER" id="PTHR36303:SF1">
    <property type="entry name" value="2',3'-CYCLIC-NUCLEOTIDE 2'-PHOSPHODIESTERASE"/>
    <property type="match status" value="1"/>
</dbReference>
<comment type="caution">
    <text evidence="1">The sequence shown here is derived from an EMBL/GenBank/DDBJ whole genome shotgun (WGS) entry which is preliminary data.</text>
</comment>
<gene>
    <name evidence="1" type="ORF">LOC71_00575</name>
</gene>
<name>A0ABS8NE62_9BACT</name>
<dbReference type="InterPro" id="IPR005235">
    <property type="entry name" value="YmdB-like"/>
</dbReference>
<dbReference type="Pfam" id="PF13277">
    <property type="entry name" value="YmdB"/>
    <property type="match status" value="1"/>
</dbReference>
<evidence type="ECO:0000313" key="1">
    <source>
        <dbReference type="EMBL" id="MCC9640751.1"/>
    </source>
</evidence>
<dbReference type="CDD" id="cd07382">
    <property type="entry name" value="MPP_DR1281"/>
    <property type="match status" value="1"/>
</dbReference>
<dbReference type="SUPFAM" id="SSF56300">
    <property type="entry name" value="Metallo-dependent phosphatases"/>
    <property type="match status" value="1"/>
</dbReference>
<evidence type="ECO:0000313" key="2">
    <source>
        <dbReference type="Proteomes" id="UP001430306"/>
    </source>
</evidence>
<protein>
    <submittedName>
        <fullName evidence="1">YmdB family metallophosphoesterase</fullName>
    </submittedName>
</protein>
<dbReference type="PIRSF" id="PIRSF004789">
    <property type="entry name" value="DR1281"/>
    <property type="match status" value="1"/>
</dbReference>
<organism evidence="1 2">
    <name type="scientific">Rhodopirellula halodulae</name>
    <dbReference type="NCBI Taxonomy" id="2894198"/>
    <lineage>
        <taxon>Bacteria</taxon>
        <taxon>Pseudomonadati</taxon>
        <taxon>Planctomycetota</taxon>
        <taxon>Planctomycetia</taxon>
        <taxon>Pirellulales</taxon>
        <taxon>Pirellulaceae</taxon>
        <taxon>Rhodopirellula</taxon>
    </lineage>
</organism>
<reference evidence="1" key="1">
    <citation type="submission" date="2021-11" db="EMBL/GenBank/DDBJ databases">
        <title>Genome sequence.</title>
        <authorList>
            <person name="Sun Q."/>
        </authorList>
    </citation>
    <scope>NUCLEOTIDE SEQUENCE</scope>
    <source>
        <strain evidence="1">JC740</strain>
    </source>
</reference>
<dbReference type="RefSeq" id="WP_230270387.1">
    <property type="nucleotide sequence ID" value="NZ_JAJKFW010000003.1"/>
</dbReference>
<keyword evidence="2" id="KW-1185">Reference proteome</keyword>